<gene>
    <name evidence="3" type="ORF">SAMN06296036_104259</name>
</gene>
<dbReference type="OrthoDB" id="5294032at2"/>
<dbReference type="EMBL" id="FWZT01000004">
    <property type="protein sequence ID" value="SMF07984.1"/>
    <property type="molecule type" value="Genomic_DNA"/>
</dbReference>
<dbReference type="SUPFAM" id="SSF53850">
    <property type="entry name" value="Periplasmic binding protein-like II"/>
    <property type="match status" value="1"/>
</dbReference>
<evidence type="ECO:0000313" key="3">
    <source>
        <dbReference type="EMBL" id="SMF07984.1"/>
    </source>
</evidence>
<name>A0A1Y6BGH8_9BACT</name>
<dbReference type="RefSeq" id="WP_132316550.1">
    <property type="nucleotide sequence ID" value="NZ_FWZT01000004.1"/>
</dbReference>
<dbReference type="PANTHER" id="PTHR35936:SF25">
    <property type="entry name" value="ABC TRANSPORTER SUBSTRATE-BINDING PROTEIN"/>
    <property type="match status" value="1"/>
</dbReference>
<feature type="domain" description="Solute-binding protein family 3/N-terminal" evidence="2">
    <location>
        <begin position="1"/>
        <end position="203"/>
    </location>
</feature>
<protein>
    <submittedName>
        <fullName evidence="3">Polar amino acid transport system substrate-binding protein</fullName>
    </submittedName>
</protein>
<dbReference type="PANTHER" id="PTHR35936">
    <property type="entry name" value="MEMBRANE-BOUND LYTIC MUREIN TRANSGLYCOSYLASE F"/>
    <property type="match status" value="1"/>
</dbReference>
<sequence>MMVEGTDKGKFIDLTKKAFSEAGIDVEINILPPPQAIASFNEKKYDVLFPALDVNFPDLKKVSVSETIYMKKDFVFTQKGKPLLRTVQDLIGKTVGLTQGYPYDPAVTSNKQINLRYQKSDFVNVKDLNVGKIDAFIVEENTGLNAFERFRSKNYQYDNASPISEQNVYYAFQQSLEDKQKLVTKAIKDLKISGYFAKIFGNGA</sequence>
<dbReference type="InterPro" id="IPR001638">
    <property type="entry name" value="Solute-binding_3/MltF_N"/>
</dbReference>
<reference evidence="4" key="1">
    <citation type="submission" date="2017-04" db="EMBL/GenBank/DDBJ databases">
        <authorList>
            <person name="Varghese N."/>
            <person name="Submissions S."/>
        </authorList>
    </citation>
    <scope>NUCLEOTIDE SEQUENCE [LARGE SCALE GENOMIC DNA]</scope>
    <source>
        <strain evidence="4">RKEM611</strain>
    </source>
</reference>
<dbReference type="SMART" id="SM00062">
    <property type="entry name" value="PBPb"/>
    <property type="match status" value="1"/>
</dbReference>
<keyword evidence="1" id="KW-0732">Signal</keyword>
<dbReference type="Proteomes" id="UP000192907">
    <property type="component" value="Unassembled WGS sequence"/>
</dbReference>
<keyword evidence="4" id="KW-1185">Reference proteome</keyword>
<dbReference type="Gene3D" id="3.40.190.10">
    <property type="entry name" value="Periplasmic binding protein-like II"/>
    <property type="match status" value="2"/>
</dbReference>
<dbReference type="STRING" id="1513793.SAMN06296036_104259"/>
<dbReference type="Pfam" id="PF00497">
    <property type="entry name" value="SBP_bac_3"/>
    <property type="match status" value="1"/>
</dbReference>
<accession>A0A1Y6BGH8</accession>
<evidence type="ECO:0000256" key="1">
    <source>
        <dbReference type="ARBA" id="ARBA00022729"/>
    </source>
</evidence>
<organism evidence="3 4">
    <name type="scientific">Pseudobacteriovorax antillogorgiicola</name>
    <dbReference type="NCBI Taxonomy" id="1513793"/>
    <lineage>
        <taxon>Bacteria</taxon>
        <taxon>Pseudomonadati</taxon>
        <taxon>Bdellovibrionota</taxon>
        <taxon>Oligoflexia</taxon>
        <taxon>Oligoflexales</taxon>
        <taxon>Pseudobacteriovoracaceae</taxon>
        <taxon>Pseudobacteriovorax</taxon>
    </lineage>
</organism>
<dbReference type="AlphaFoldDB" id="A0A1Y6BGH8"/>
<evidence type="ECO:0000313" key="4">
    <source>
        <dbReference type="Proteomes" id="UP000192907"/>
    </source>
</evidence>
<evidence type="ECO:0000259" key="2">
    <source>
        <dbReference type="SMART" id="SM00062"/>
    </source>
</evidence>
<proteinExistence type="predicted"/>